<dbReference type="EnsemblPlants" id="AET7Gv21292000.7">
    <property type="protein sequence ID" value="AET7Gv21292000.7"/>
    <property type="gene ID" value="AET7Gv21292000"/>
</dbReference>
<dbReference type="SUPFAM" id="SSF51306">
    <property type="entry name" value="LexA/Signal peptidase"/>
    <property type="match status" value="1"/>
</dbReference>
<dbReference type="GO" id="GO:0006465">
    <property type="term" value="P:signal peptide processing"/>
    <property type="evidence" value="ECO:0007669"/>
    <property type="project" value="InterPro"/>
</dbReference>
<reference evidence="7" key="1">
    <citation type="journal article" date="2014" name="Science">
        <title>Ancient hybridizations among the ancestral genomes of bread wheat.</title>
        <authorList>
            <consortium name="International Wheat Genome Sequencing Consortium,"/>
            <person name="Marcussen T."/>
            <person name="Sandve S.R."/>
            <person name="Heier L."/>
            <person name="Spannagl M."/>
            <person name="Pfeifer M."/>
            <person name="Jakobsen K.S."/>
            <person name="Wulff B.B."/>
            <person name="Steuernagel B."/>
            <person name="Mayer K.F."/>
            <person name="Olsen O.A."/>
        </authorList>
    </citation>
    <scope>NUCLEOTIDE SEQUENCE [LARGE SCALE GENOMIC DNA]</scope>
    <source>
        <strain evidence="7">cv. AL8/78</strain>
    </source>
</reference>
<dbReference type="GO" id="GO:0009003">
    <property type="term" value="F:signal peptidase activity"/>
    <property type="evidence" value="ECO:0007669"/>
    <property type="project" value="UniProtKB-EC"/>
</dbReference>
<reference evidence="6" key="4">
    <citation type="submission" date="2019-03" db="UniProtKB">
        <authorList>
            <consortium name="EnsemblPlants"/>
        </authorList>
    </citation>
    <scope>IDENTIFICATION</scope>
</reference>
<reference evidence="6" key="5">
    <citation type="journal article" date="2021" name="G3 (Bethesda)">
        <title>Aegilops tauschii genome assembly Aet v5.0 features greater sequence contiguity and improved annotation.</title>
        <authorList>
            <person name="Wang L."/>
            <person name="Zhu T."/>
            <person name="Rodriguez J.C."/>
            <person name="Deal K.R."/>
            <person name="Dubcovsky J."/>
            <person name="McGuire P.E."/>
            <person name="Lux T."/>
            <person name="Spannagl M."/>
            <person name="Mayer K.F.X."/>
            <person name="Baldrich P."/>
            <person name="Meyers B.C."/>
            <person name="Huo N."/>
            <person name="Gu Y.Q."/>
            <person name="Zhou H."/>
            <person name="Devos K.M."/>
            <person name="Bennetzen J.L."/>
            <person name="Unver T."/>
            <person name="Budak H."/>
            <person name="Gulick P.J."/>
            <person name="Galiba G."/>
            <person name="Kalapos B."/>
            <person name="Nelson D.R."/>
            <person name="Li P."/>
            <person name="You F.M."/>
            <person name="Luo M.C."/>
            <person name="Dvorak J."/>
        </authorList>
    </citation>
    <scope>NUCLEOTIDE SEQUENCE [LARGE SCALE GENOMIC DNA]</scope>
    <source>
        <strain evidence="6">cv. AL8/78</strain>
    </source>
</reference>
<dbReference type="InterPro" id="IPR019758">
    <property type="entry name" value="Pept_S26A_signal_pept_1_CS"/>
</dbReference>
<evidence type="ECO:0000313" key="7">
    <source>
        <dbReference type="Proteomes" id="UP000015105"/>
    </source>
</evidence>
<keyword evidence="4" id="KW-0378">Hydrolase</keyword>
<dbReference type="Gramene" id="AET7Gv21292000.7">
    <property type="protein sequence ID" value="AET7Gv21292000.7"/>
    <property type="gene ID" value="AET7Gv21292000"/>
</dbReference>
<dbReference type="NCBIfam" id="TIGR02227">
    <property type="entry name" value="sigpep_I_bact"/>
    <property type="match status" value="1"/>
</dbReference>
<proteinExistence type="inferred from homology"/>
<evidence type="ECO:0000259" key="5">
    <source>
        <dbReference type="Pfam" id="PF10502"/>
    </source>
</evidence>
<feature type="domain" description="Peptidase S26" evidence="5">
    <location>
        <begin position="10"/>
        <end position="92"/>
    </location>
</feature>
<dbReference type="Gene3D" id="2.10.109.10">
    <property type="entry name" value="Umud Fragment, subunit A"/>
    <property type="match status" value="1"/>
</dbReference>
<dbReference type="InterPro" id="IPR000223">
    <property type="entry name" value="Pept_S26A_signal_pept_1"/>
</dbReference>
<evidence type="ECO:0000256" key="4">
    <source>
        <dbReference type="ARBA" id="ARBA00022801"/>
    </source>
</evidence>
<dbReference type="InterPro" id="IPR036286">
    <property type="entry name" value="LexA/Signal_pep-like_sf"/>
</dbReference>
<name>A0A453T8Q5_AEGTS</name>
<dbReference type="InterPro" id="IPR019533">
    <property type="entry name" value="Peptidase_S26"/>
</dbReference>
<dbReference type="GO" id="GO:0010027">
    <property type="term" value="P:thylakoid membrane organization"/>
    <property type="evidence" value="ECO:0007669"/>
    <property type="project" value="TreeGrafter"/>
</dbReference>
<evidence type="ECO:0000256" key="1">
    <source>
        <dbReference type="ARBA" id="ARBA00000677"/>
    </source>
</evidence>
<comment type="similarity">
    <text evidence="2">Belongs to the peptidase S26 family.</text>
</comment>
<evidence type="ECO:0000313" key="6">
    <source>
        <dbReference type="EnsemblPlants" id="AET7Gv21292000.7"/>
    </source>
</evidence>
<dbReference type="Proteomes" id="UP000015105">
    <property type="component" value="Chromosome 7D"/>
</dbReference>
<dbReference type="PROSITE" id="PS00761">
    <property type="entry name" value="SPASE_I_3"/>
    <property type="match status" value="1"/>
</dbReference>
<dbReference type="GO" id="GO:0009535">
    <property type="term" value="C:chloroplast thylakoid membrane"/>
    <property type="evidence" value="ECO:0007669"/>
    <property type="project" value="TreeGrafter"/>
</dbReference>
<reference evidence="7" key="2">
    <citation type="journal article" date="2017" name="Nat. Plants">
        <title>The Aegilops tauschii genome reveals multiple impacts of transposons.</title>
        <authorList>
            <person name="Zhao G."/>
            <person name="Zou C."/>
            <person name="Li K."/>
            <person name="Wang K."/>
            <person name="Li T."/>
            <person name="Gao L."/>
            <person name="Zhang X."/>
            <person name="Wang H."/>
            <person name="Yang Z."/>
            <person name="Liu X."/>
            <person name="Jiang W."/>
            <person name="Mao L."/>
            <person name="Kong X."/>
            <person name="Jiao Y."/>
            <person name="Jia J."/>
        </authorList>
    </citation>
    <scope>NUCLEOTIDE SEQUENCE [LARGE SCALE GENOMIC DNA]</scope>
    <source>
        <strain evidence="7">cv. AL8/78</strain>
    </source>
</reference>
<reference evidence="6" key="3">
    <citation type="journal article" date="2017" name="Nature">
        <title>Genome sequence of the progenitor of the wheat D genome Aegilops tauschii.</title>
        <authorList>
            <person name="Luo M.C."/>
            <person name="Gu Y.Q."/>
            <person name="Puiu D."/>
            <person name="Wang H."/>
            <person name="Twardziok S.O."/>
            <person name="Deal K.R."/>
            <person name="Huo N."/>
            <person name="Zhu T."/>
            <person name="Wang L."/>
            <person name="Wang Y."/>
            <person name="McGuire P.E."/>
            <person name="Liu S."/>
            <person name="Long H."/>
            <person name="Ramasamy R.K."/>
            <person name="Rodriguez J.C."/>
            <person name="Van S.L."/>
            <person name="Yuan L."/>
            <person name="Wang Z."/>
            <person name="Xia Z."/>
            <person name="Xiao L."/>
            <person name="Anderson O.D."/>
            <person name="Ouyang S."/>
            <person name="Liang Y."/>
            <person name="Zimin A.V."/>
            <person name="Pertea G."/>
            <person name="Qi P."/>
            <person name="Bennetzen J.L."/>
            <person name="Dai X."/>
            <person name="Dawson M.W."/>
            <person name="Muller H.G."/>
            <person name="Kugler K."/>
            <person name="Rivarola-Duarte L."/>
            <person name="Spannagl M."/>
            <person name="Mayer K.F.X."/>
            <person name="Lu F.H."/>
            <person name="Bevan M.W."/>
            <person name="Leroy P."/>
            <person name="Li P."/>
            <person name="You F.M."/>
            <person name="Sun Q."/>
            <person name="Liu Z."/>
            <person name="Lyons E."/>
            <person name="Wicker T."/>
            <person name="Salzberg S.L."/>
            <person name="Devos K.M."/>
            <person name="Dvorak J."/>
        </authorList>
    </citation>
    <scope>NUCLEOTIDE SEQUENCE [LARGE SCALE GENOMIC DNA]</scope>
    <source>
        <strain evidence="6">cv. AL8/78</strain>
    </source>
</reference>
<keyword evidence="7" id="KW-1185">Reference proteome</keyword>
<dbReference type="Pfam" id="PF10502">
    <property type="entry name" value="Peptidase_S26"/>
    <property type="match status" value="1"/>
</dbReference>
<organism evidence="6 7">
    <name type="scientific">Aegilops tauschii subsp. strangulata</name>
    <name type="common">Goatgrass</name>
    <dbReference type="NCBI Taxonomy" id="200361"/>
    <lineage>
        <taxon>Eukaryota</taxon>
        <taxon>Viridiplantae</taxon>
        <taxon>Streptophyta</taxon>
        <taxon>Embryophyta</taxon>
        <taxon>Tracheophyta</taxon>
        <taxon>Spermatophyta</taxon>
        <taxon>Magnoliopsida</taxon>
        <taxon>Liliopsida</taxon>
        <taxon>Poales</taxon>
        <taxon>Poaceae</taxon>
        <taxon>BOP clade</taxon>
        <taxon>Pooideae</taxon>
        <taxon>Triticodae</taxon>
        <taxon>Triticeae</taxon>
        <taxon>Triticinae</taxon>
        <taxon>Aegilops</taxon>
    </lineage>
</organism>
<accession>A0A453T8Q5</accession>
<dbReference type="PRINTS" id="PR00727">
    <property type="entry name" value="LEADERPTASE"/>
</dbReference>
<evidence type="ECO:0000256" key="3">
    <source>
        <dbReference type="ARBA" id="ARBA00013208"/>
    </source>
</evidence>
<dbReference type="EC" id="3.4.21.89" evidence="3"/>
<sequence>VLQDVGYTDNDVFIKRIVARAGDIVEVHKGKLVVNGEARDEEFILEPPSYDMNPVQVPENAVFVMGDNRNNSYDSHGSSSCKEHIGKIYFPVLAAWSNRVDYP</sequence>
<comment type="catalytic activity">
    <reaction evidence="1">
        <text>Cleavage of hydrophobic, N-terminal signal or leader sequences from secreted and periplasmic proteins.</text>
        <dbReference type="EC" id="3.4.21.89"/>
    </reaction>
</comment>
<dbReference type="AlphaFoldDB" id="A0A453T8Q5"/>
<protein>
    <recommendedName>
        <fullName evidence="3">signal peptidase I</fullName>
        <ecNumber evidence="3">3.4.21.89</ecNumber>
    </recommendedName>
</protein>
<dbReference type="GO" id="GO:0004252">
    <property type="term" value="F:serine-type endopeptidase activity"/>
    <property type="evidence" value="ECO:0007669"/>
    <property type="project" value="InterPro"/>
</dbReference>
<evidence type="ECO:0000256" key="2">
    <source>
        <dbReference type="ARBA" id="ARBA00009370"/>
    </source>
</evidence>
<dbReference type="PANTHER" id="PTHR43390">
    <property type="entry name" value="SIGNAL PEPTIDASE I"/>
    <property type="match status" value="1"/>
</dbReference>
<dbReference type="PANTHER" id="PTHR43390:SF1">
    <property type="entry name" value="CHLOROPLAST PROCESSING PEPTIDASE"/>
    <property type="match status" value="1"/>
</dbReference>